<feature type="transmembrane region" description="Helical" evidence="1">
    <location>
        <begin position="53"/>
        <end position="75"/>
    </location>
</feature>
<protein>
    <recommendedName>
        <fullName evidence="4">YitT family protein</fullName>
    </recommendedName>
</protein>
<keyword evidence="3" id="KW-1185">Reference proteome</keyword>
<evidence type="ECO:0008006" key="4">
    <source>
        <dbReference type="Google" id="ProtNLM"/>
    </source>
</evidence>
<keyword evidence="1" id="KW-1133">Transmembrane helix</keyword>
<feature type="transmembrane region" description="Helical" evidence="1">
    <location>
        <begin position="12"/>
        <end position="33"/>
    </location>
</feature>
<organism evidence="2 3">
    <name type="scientific">Vulcanibacillus modesticaldus</name>
    <dbReference type="NCBI Taxonomy" id="337097"/>
    <lineage>
        <taxon>Bacteria</taxon>
        <taxon>Bacillati</taxon>
        <taxon>Bacillota</taxon>
        <taxon>Bacilli</taxon>
        <taxon>Bacillales</taxon>
        <taxon>Bacillaceae</taxon>
        <taxon>Vulcanibacillus</taxon>
    </lineage>
</organism>
<dbReference type="EMBL" id="MIJF01000046">
    <property type="protein sequence ID" value="OEF98936.1"/>
    <property type="molecule type" value="Genomic_DNA"/>
</dbReference>
<evidence type="ECO:0000256" key="1">
    <source>
        <dbReference type="SAM" id="Phobius"/>
    </source>
</evidence>
<dbReference type="PANTHER" id="PTHR40078:SF1">
    <property type="entry name" value="INTEGRAL MEMBRANE PROTEIN"/>
    <property type="match status" value="1"/>
</dbReference>
<dbReference type="InterPro" id="IPR038750">
    <property type="entry name" value="YczE/YyaS-like"/>
</dbReference>
<accession>A0A1D2YTC9</accession>
<proteinExistence type="predicted"/>
<feature type="transmembrane region" description="Helical" evidence="1">
    <location>
        <begin position="177"/>
        <end position="195"/>
    </location>
</feature>
<evidence type="ECO:0000313" key="3">
    <source>
        <dbReference type="Proteomes" id="UP000243739"/>
    </source>
</evidence>
<gene>
    <name evidence="2" type="ORF">BHF71_03060</name>
</gene>
<keyword evidence="1" id="KW-0472">Membrane</keyword>
<keyword evidence="1" id="KW-0812">Transmembrane</keyword>
<dbReference type="Pfam" id="PF19700">
    <property type="entry name" value="DUF6198"/>
    <property type="match status" value="1"/>
</dbReference>
<reference evidence="2 3" key="1">
    <citation type="submission" date="2016-09" db="EMBL/GenBank/DDBJ databases">
        <title>Draft genome sequence for the type strain of Vulcanibacillus modesticaldus BR, a strictly anaerobic, moderately thermophilic, and nitrate-reducing bacterium from deep sea-hydrothermal vents of the Mid-Atlantic Ridge.</title>
        <authorList>
            <person name="Abin C.A."/>
            <person name="Hollibaugh J.T."/>
        </authorList>
    </citation>
    <scope>NUCLEOTIDE SEQUENCE [LARGE SCALE GENOMIC DNA]</scope>
    <source>
        <strain evidence="2 3">BR</strain>
    </source>
</reference>
<dbReference type="Proteomes" id="UP000243739">
    <property type="component" value="Unassembled WGS sequence"/>
</dbReference>
<feature type="transmembrane region" description="Helical" evidence="1">
    <location>
        <begin position="108"/>
        <end position="132"/>
    </location>
</feature>
<sequence>MRGNNVGKTNYLYQLSIFFLGIIILSLGIAMIIEANLGVSSWDVLHIGLYNILGLTIGTWSIIVSLTVIIITFILDKKMISIGTVLNMIFVGVFIDLFLYLLPTMERLFFQYMYLFVGILLMGMGAGLYITANLGAGPRDSLMLVLSKKYQMSIGKIKTIMELLVLIVGWILGGPVYIGTLIVSVLIGPIIQFFIKLWDTYFVSQGIVITDLRYRRENKL</sequence>
<comment type="caution">
    <text evidence="2">The sequence shown here is derived from an EMBL/GenBank/DDBJ whole genome shotgun (WGS) entry which is preliminary data.</text>
</comment>
<feature type="transmembrane region" description="Helical" evidence="1">
    <location>
        <begin position="82"/>
        <end position="102"/>
    </location>
</feature>
<dbReference type="STRING" id="337097.BHF71_03060"/>
<name>A0A1D2YTC9_9BACI</name>
<dbReference type="PANTHER" id="PTHR40078">
    <property type="entry name" value="INTEGRAL MEMBRANE PROTEIN-RELATED"/>
    <property type="match status" value="1"/>
</dbReference>
<evidence type="ECO:0000313" key="2">
    <source>
        <dbReference type="EMBL" id="OEF98936.1"/>
    </source>
</evidence>
<dbReference type="AlphaFoldDB" id="A0A1D2YTC9"/>